<evidence type="ECO:0000313" key="3">
    <source>
        <dbReference type="Proteomes" id="UP001500954"/>
    </source>
</evidence>
<dbReference type="CDD" id="cd02440">
    <property type="entry name" value="AdoMet_MTases"/>
    <property type="match status" value="1"/>
</dbReference>
<dbReference type="InterPro" id="IPR025714">
    <property type="entry name" value="Methyltranfer_dom"/>
</dbReference>
<dbReference type="SUPFAM" id="SSF53335">
    <property type="entry name" value="S-adenosyl-L-methionine-dependent methyltransferases"/>
    <property type="match status" value="1"/>
</dbReference>
<proteinExistence type="predicted"/>
<keyword evidence="3" id="KW-1185">Reference proteome</keyword>
<comment type="caution">
    <text evidence="2">The sequence shown here is derived from an EMBL/GenBank/DDBJ whole genome shotgun (WGS) entry which is preliminary data.</text>
</comment>
<dbReference type="RefSeq" id="WP_345007901.1">
    <property type="nucleotide sequence ID" value="NZ_BAABCY010000104.1"/>
</dbReference>
<reference evidence="3" key="1">
    <citation type="journal article" date="2019" name="Int. J. Syst. Evol. Microbiol.">
        <title>The Global Catalogue of Microorganisms (GCM) 10K type strain sequencing project: providing services to taxonomists for standard genome sequencing and annotation.</title>
        <authorList>
            <consortium name="The Broad Institute Genomics Platform"/>
            <consortium name="The Broad Institute Genome Sequencing Center for Infectious Disease"/>
            <person name="Wu L."/>
            <person name="Ma J."/>
        </authorList>
    </citation>
    <scope>NUCLEOTIDE SEQUENCE [LARGE SCALE GENOMIC DNA]</scope>
    <source>
        <strain evidence="3">JCM 17111</strain>
    </source>
</reference>
<protein>
    <recommendedName>
        <fullName evidence="1">Methyltransferase domain-containing protein</fullName>
    </recommendedName>
</protein>
<accession>A0ABP6YJJ4</accession>
<gene>
    <name evidence="2" type="ORF">GCM10022395_36140</name>
</gene>
<dbReference type="InterPro" id="IPR029063">
    <property type="entry name" value="SAM-dependent_MTases_sf"/>
</dbReference>
<dbReference type="Pfam" id="PF13847">
    <property type="entry name" value="Methyltransf_31"/>
    <property type="match status" value="1"/>
</dbReference>
<dbReference type="EMBL" id="BAABCY010000104">
    <property type="protein sequence ID" value="GAA3584939.1"/>
    <property type="molecule type" value="Genomic_DNA"/>
</dbReference>
<dbReference type="Gene3D" id="3.40.50.150">
    <property type="entry name" value="Vaccinia Virus protein VP39"/>
    <property type="match status" value="1"/>
</dbReference>
<organism evidence="2 3">
    <name type="scientific">Snuella lapsa</name>
    <dbReference type="NCBI Taxonomy" id="870481"/>
    <lineage>
        <taxon>Bacteria</taxon>
        <taxon>Pseudomonadati</taxon>
        <taxon>Bacteroidota</taxon>
        <taxon>Flavobacteriia</taxon>
        <taxon>Flavobacteriales</taxon>
        <taxon>Flavobacteriaceae</taxon>
        <taxon>Snuella</taxon>
    </lineage>
</organism>
<feature type="domain" description="Methyltransferase" evidence="1">
    <location>
        <begin position="26"/>
        <end position="140"/>
    </location>
</feature>
<evidence type="ECO:0000313" key="2">
    <source>
        <dbReference type="EMBL" id="GAA3584939.1"/>
    </source>
</evidence>
<dbReference type="Proteomes" id="UP001500954">
    <property type="component" value="Unassembled WGS sequence"/>
</dbReference>
<name>A0ABP6YJJ4_9FLAO</name>
<evidence type="ECO:0000259" key="1">
    <source>
        <dbReference type="Pfam" id="PF13847"/>
    </source>
</evidence>
<sequence>MKAIIKADTIDKYLRSIRFQIVELIDPNTTLIELGCGNGDLLFKLAGKLKLGVGIDKSEQLITYASNRVKKEQVKNLEFRLMDLLKDSYSEPNMDYSVASLLLHILPLEKSIELIKKLLASSNTTIICGFCEPKNIRQKMLLWLDQRFTSHYSNFRDYKRNGFTEGLLNSIEKIKYDRIDTFDPVIKIYKITKSNKDV</sequence>